<reference evidence="1" key="2">
    <citation type="submission" date="2022-01" db="EMBL/GenBank/DDBJ databases">
        <authorList>
            <person name="Yamashiro T."/>
            <person name="Shiraishi A."/>
            <person name="Satake H."/>
            <person name="Nakayama K."/>
        </authorList>
    </citation>
    <scope>NUCLEOTIDE SEQUENCE</scope>
</reference>
<accession>A0ABQ4Z9L8</accession>
<organism evidence="1 2">
    <name type="scientific">Tanacetum coccineum</name>
    <dbReference type="NCBI Taxonomy" id="301880"/>
    <lineage>
        <taxon>Eukaryota</taxon>
        <taxon>Viridiplantae</taxon>
        <taxon>Streptophyta</taxon>
        <taxon>Embryophyta</taxon>
        <taxon>Tracheophyta</taxon>
        <taxon>Spermatophyta</taxon>
        <taxon>Magnoliopsida</taxon>
        <taxon>eudicotyledons</taxon>
        <taxon>Gunneridae</taxon>
        <taxon>Pentapetalae</taxon>
        <taxon>asterids</taxon>
        <taxon>campanulids</taxon>
        <taxon>Asterales</taxon>
        <taxon>Asteraceae</taxon>
        <taxon>Asteroideae</taxon>
        <taxon>Anthemideae</taxon>
        <taxon>Anthemidinae</taxon>
        <taxon>Tanacetum</taxon>
    </lineage>
</organism>
<gene>
    <name evidence="1" type="ORF">Tco_0769499</name>
</gene>
<sequence>MYHPRQKRSHRKSAARSLSQTRETLIKINREQEITATFPSKHLDWLLFVFYSILWFADFVNDMRVNFIVKGMSFPTENKFFQSATYFLDDPFVQNMCGSIDPGGVFTAKEALELPKACHNAYRGHHAANLTAKKVFDPDSLAIIYKDAHEVEVTMVWTIDHFSSLSRMTFELSQNSAKLQSNWLSSQHYIGGDIPCMEYP</sequence>
<evidence type="ECO:0000313" key="2">
    <source>
        <dbReference type="Proteomes" id="UP001151760"/>
    </source>
</evidence>
<evidence type="ECO:0000313" key="1">
    <source>
        <dbReference type="EMBL" id="GJS86863.1"/>
    </source>
</evidence>
<dbReference type="EMBL" id="BQNB010011152">
    <property type="protein sequence ID" value="GJS86863.1"/>
    <property type="molecule type" value="Genomic_DNA"/>
</dbReference>
<proteinExistence type="predicted"/>
<keyword evidence="2" id="KW-1185">Reference proteome</keyword>
<protein>
    <submittedName>
        <fullName evidence="1">Uncharacterized protein</fullName>
    </submittedName>
</protein>
<name>A0ABQ4Z9L8_9ASTR</name>
<dbReference type="Proteomes" id="UP001151760">
    <property type="component" value="Unassembled WGS sequence"/>
</dbReference>
<reference evidence="1" key="1">
    <citation type="journal article" date="2022" name="Int. J. Mol. Sci.">
        <title>Draft Genome of Tanacetum Coccineum: Genomic Comparison of Closely Related Tanacetum-Family Plants.</title>
        <authorList>
            <person name="Yamashiro T."/>
            <person name="Shiraishi A."/>
            <person name="Nakayama K."/>
            <person name="Satake H."/>
        </authorList>
    </citation>
    <scope>NUCLEOTIDE SEQUENCE</scope>
</reference>
<comment type="caution">
    <text evidence="1">The sequence shown here is derived from an EMBL/GenBank/DDBJ whole genome shotgun (WGS) entry which is preliminary data.</text>
</comment>